<accession>A0A5C6U601</accession>
<evidence type="ECO:0000256" key="2">
    <source>
        <dbReference type="ARBA" id="ARBA00007935"/>
    </source>
</evidence>
<evidence type="ECO:0000313" key="10">
    <source>
        <dbReference type="Proteomes" id="UP000321832"/>
    </source>
</evidence>
<keyword evidence="10" id="KW-1185">Reference proteome</keyword>
<comment type="subcellular location">
    <subcellularLocation>
        <location evidence="1">Cell membrane</location>
        <topology evidence="1">Multi-pass membrane protein</topology>
    </subcellularLocation>
</comment>
<keyword evidence="5 8" id="KW-0812">Transmembrane</keyword>
<gene>
    <name evidence="9" type="ORF">FSC37_20360</name>
</gene>
<dbReference type="GO" id="GO:0022857">
    <property type="term" value="F:transmembrane transporter activity"/>
    <property type="evidence" value="ECO:0007669"/>
    <property type="project" value="InterPro"/>
</dbReference>
<proteinExistence type="inferred from homology"/>
<evidence type="ECO:0000256" key="5">
    <source>
        <dbReference type="ARBA" id="ARBA00022692"/>
    </source>
</evidence>
<dbReference type="PANTHER" id="PTHR30472">
    <property type="entry name" value="FERRIC ENTEROBACTIN TRANSPORT SYSTEM PERMEASE PROTEIN"/>
    <property type="match status" value="1"/>
</dbReference>
<evidence type="ECO:0000256" key="1">
    <source>
        <dbReference type="ARBA" id="ARBA00004651"/>
    </source>
</evidence>
<dbReference type="CDD" id="cd06550">
    <property type="entry name" value="TM_ABC_iron-siderophores_like"/>
    <property type="match status" value="1"/>
</dbReference>
<dbReference type="AlphaFoldDB" id="A0A5C6U601"/>
<feature type="transmembrane region" description="Helical" evidence="8">
    <location>
        <begin position="308"/>
        <end position="327"/>
    </location>
</feature>
<feature type="transmembrane region" description="Helical" evidence="8">
    <location>
        <begin position="113"/>
        <end position="131"/>
    </location>
</feature>
<feature type="transmembrane region" description="Helical" evidence="8">
    <location>
        <begin position="87"/>
        <end position="107"/>
    </location>
</feature>
<dbReference type="Gene3D" id="1.10.3470.10">
    <property type="entry name" value="ABC transporter involved in vitamin B12 uptake, BtuC"/>
    <property type="match status" value="1"/>
</dbReference>
<dbReference type="PANTHER" id="PTHR30472:SF25">
    <property type="entry name" value="ABC TRANSPORTER PERMEASE PROTEIN MJ0876-RELATED"/>
    <property type="match status" value="1"/>
</dbReference>
<keyword evidence="6 8" id="KW-1133">Transmembrane helix</keyword>
<dbReference type="Pfam" id="PF01032">
    <property type="entry name" value="FecCD"/>
    <property type="match status" value="1"/>
</dbReference>
<name>A0A5C6U601_9BURK</name>
<evidence type="ECO:0000313" key="9">
    <source>
        <dbReference type="EMBL" id="TXC67215.1"/>
    </source>
</evidence>
<dbReference type="SUPFAM" id="SSF81345">
    <property type="entry name" value="ABC transporter involved in vitamin B12 uptake, BtuC"/>
    <property type="match status" value="1"/>
</dbReference>
<dbReference type="Proteomes" id="UP000321832">
    <property type="component" value="Unassembled WGS sequence"/>
</dbReference>
<dbReference type="InterPro" id="IPR037294">
    <property type="entry name" value="ABC_BtuC-like"/>
</dbReference>
<feature type="transmembrane region" description="Helical" evidence="8">
    <location>
        <begin position="240"/>
        <end position="267"/>
    </location>
</feature>
<evidence type="ECO:0000256" key="7">
    <source>
        <dbReference type="ARBA" id="ARBA00023136"/>
    </source>
</evidence>
<feature type="transmembrane region" description="Helical" evidence="8">
    <location>
        <begin position="59"/>
        <end position="80"/>
    </location>
</feature>
<dbReference type="InterPro" id="IPR000522">
    <property type="entry name" value="ABC_transptr_permease_BtuC"/>
</dbReference>
<feature type="transmembrane region" description="Helical" evidence="8">
    <location>
        <begin position="279"/>
        <end position="302"/>
    </location>
</feature>
<keyword evidence="4" id="KW-1003">Cell membrane</keyword>
<keyword evidence="7 8" id="KW-0472">Membrane</keyword>
<feature type="transmembrane region" description="Helical" evidence="8">
    <location>
        <begin position="194"/>
        <end position="211"/>
    </location>
</feature>
<dbReference type="EMBL" id="VOPW01000001">
    <property type="protein sequence ID" value="TXC67215.1"/>
    <property type="molecule type" value="Genomic_DNA"/>
</dbReference>
<organism evidence="9 10">
    <name type="scientific">Piscinibacter aquaticus</name>
    <dbReference type="NCBI Taxonomy" id="392597"/>
    <lineage>
        <taxon>Bacteria</taxon>
        <taxon>Pseudomonadati</taxon>
        <taxon>Pseudomonadota</taxon>
        <taxon>Betaproteobacteria</taxon>
        <taxon>Burkholderiales</taxon>
        <taxon>Sphaerotilaceae</taxon>
        <taxon>Piscinibacter</taxon>
    </lineage>
</organism>
<feature type="transmembrane region" description="Helical" evidence="8">
    <location>
        <begin position="151"/>
        <end position="174"/>
    </location>
</feature>
<dbReference type="GO" id="GO:0005886">
    <property type="term" value="C:plasma membrane"/>
    <property type="evidence" value="ECO:0007669"/>
    <property type="project" value="UniProtKB-SubCell"/>
</dbReference>
<protein>
    <submittedName>
        <fullName evidence="9">Iron ABC transporter permease</fullName>
    </submittedName>
</protein>
<evidence type="ECO:0000256" key="6">
    <source>
        <dbReference type="ARBA" id="ARBA00022989"/>
    </source>
</evidence>
<evidence type="ECO:0000256" key="4">
    <source>
        <dbReference type="ARBA" id="ARBA00022475"/>
    </source>
</evidence>
<reference evidence="9 10" key="1">
    <citation type="submission" date="2019-08" db="EMBL/GenBank/DDBJ databases">
        <authorList>
            <person name="Khan S.A."/>
            <person name="Jeon C.O."/>
            <person name="Jeong S.E."/>
        </authorList>
    </citation>
    <scope>NUCLEOTIDE SEQUENCE [LARGE SCALE GENOMIC DNA]</scope>
    <source>
        <strain evidence="10">IMCC1728</strain>
    </source>
</reference>
<comment type="similarity">
    <text evidence="2">Belongs to the binding-protein-dependent transport system permease family. FecCD subfamily.</text>
</comment>
<keyword evidence="3" id="KW-0813">Transport</keyword>
<comment type="caution">
    <text evidence="9">The sequence shown here is derived from an EMBL/GenBank/DDBJ whole genome shotgun (WGS) entry which is preliminary data.</text>
</comment>
<dbReference type="FunFam" id="1.10.3470.10:FF:000001">
    <property type="entry name" value="Vitamin B12 ABC transporter permease BtuC"/>
    <property type="match status" value="1"/>
</dbReference>
<evidence type="ECO:0000256" key="3">
    <source>
        <dbReference type="ARBA" id="ARBA00022448"/>
    </source>
</evidence>
<sequence length="333" mass="34231">MGRALRLWLLLALAAAVTGLLALSSGSVLLQPADVLRLLLQPDASSDAQVLHALRVPRALAAFGVGGLLAVAGALMQVLLRNPLADPYVLGVSGGASVGALLAMLLVGSALAMQAGAFAGALATIVLVFALAQRDLSRLDTTARLDSAPRLLLTGVMLAALWSAVITVMLMLAPEARLRGMLFWLAGDLGGSDAGYWPLLLLALVLLLARPMARELNVLLRGTAAAQALGVPVVRLRRYVYALASLATAVAVTSGGAIGFVGLVVPHALRLLLGNDQRVLLPACALAGGTLLLLADTIARTVVAPQQLPVGVITALLGVPTFIALLLHRGGRR</sequence>
<evidence type="ECO:0000256" key="8">
    <source>
        <dbReference type="SAM" id="Phobius"/>
    </source>
</evidence>